<protein>
    <submittedName>
        <fullName evidence="1">Uncharacterized protein</fullName>
    </submittedName>
</protein>
<evidence type="ECO:0000313" key="1">
    <source>
        <dbReference type="EnsemblMetazoa" id="GAUT021277-PA"/>
    </source>
</evidence>
<accession>A0A1A9UZZ6</accession>
<dbReference type="AlphaFoldDB" id="A0A1A9UZZ6"/>
<reference evidence="1" key="1">
    <citation type="submission" date="2020-05" db="UniProtKB">
        <authorList>
            <consortium name="EnsemblMetazoa"/>
        </authorList>
    </citation>
    <scope>IDENTIFICATION</scope>
    <source>
        <strain evidence="1">TTRI</strain>
    </source>
</reference>
<dbReference type="EnsemblMetazoa" id="GAUT021277-RA">
    <property type="protein sequence ID" value="GAUT021277-PA"/>
    <property type="gene ID" value="GAUT021277"/>
</dbReference>
<dbReference type="VEuPathDB" id="VectorBase:GAUT021277"/>
<keyword evidence="2" id="KW-1185">Reference proteome</keyword>
<dbReference type="Proteomes" id="UP000078200">
    <property type="component" value="Unassembled WGS sequence"/>
</dbReference>
<organism evidence="1 2">
    <name type="scientific">Glossina austeni</name>
    <name type="common">Savannah tsetse fly</name>
    <dbReference type="NCBI Taxonomy" id="7395"/>
    <lineage>
        <taxon>Eukaryota</taxon>
        <taxon>Metazoa</taxon>
        <taxon>Ecdysozoa</taxon>
        <taxon>Arthropoda</taxon>
        <taxon>Hexapoda</taxon>
        <taxon>Insecta</taxon>
        <taxon>Pterygota</taxon>
        <taxon>Neoptera</taxon>
        <taxon>Endopterygota</taxon>
        <taxon>Diptera</taxon>
        <taxon>Brachycera</taxon>
        <taxon>Muscomorpha</taxon>
        <taxon>Hippoboscoidea</taxon>
        <taxon>Glossinidae</taxon>
        <taxon>Glossina</taxon>
    </lineage>
</organism>
<evidence type="ECO:0000313" key="2">
    <source>
        <dbReference type="Proteomes" id="UP000078200"/>
    </source>
</evidence>
<proteinExistence type="predicted"/>
<sequence length="117" mass="12869">MVERILEENIATESGNGGSSYDNSNSIDNINNNIDTTVAECNDGGNSIIASNANEPEKNNCNQLAATHWIFFITAGTMARPWAEDRGYEELQPNLHRNVRLGQRSAITVQFPSLTID</sequence>
<name>A0A1A9UZZ6_GLOAU</name>